<organism evidence="1 2">
    <name type="scientific">Murimonas intestini</name>
    <dbReference type="NCBI Taxonomy" id="1337051"/>
    <lineage>
        <taxon>Bacteria</taxon>
        <taxon>Bacillati</taxon>
        <taxon>Bacillota</taxon>
        <taxon>Clostridia</taxon>
        <taxon>Lachnospirales</taxon>
        <taxon>Lachnospiraceae</taxon>
        <taxon>Murimonas</taxon>
    </lineage>
</organism>
<dbReference type="AlphaFoldDB" id="A0AB73T5R6"/>
<evidence type="ECO:0000313" key="1">
    <source>
        <dbReference type="EMBL" id="PWJ76761.1"/>
    </source>
</evidence>
<comment type="caution">
    <text evidence="1">The sequence shown here is derived from an EMBL/GenBank/DDBJ whole genome shotgun (WGS) entry which is preliminary data.</text>
</comment>
<proteinExistence type="predicted"/>
<protein>
    <recommendedName>
        <fullName evidence="3">Polya polymerase</fullName>
    </recommendedName>
</protein>
<accession>A0AB73T5R6</accession>
<evidence type="ECO:0000313" key="2">
    <source>
        <dbReference type="Proteomes" id="UP000245412"/>
    </source>
</evidence>
<reference evidence="1 2" key="1">
    <citation type="submission" date="2018-05" db="EMBL/GenBank/DDBJ databases">
        <authorList>
            <person name="Goeker M."/>
            <person name="Huntemann M."/>
            <person name="Clum A."/>
            <person name="Pillay M."/>
            <person name="Palaniappan K."/>
            <person name="Varghese N."/>
            <person name="Mikhailova N."/>
            <person name="Stamatis D."/>
            <person name="Reddy T."/>
            <person name="Daum C."/>
            <person name="Shapiro N."/>
            <person name="Ivanova N."/>
            <person name="Kyrpides N."/>
            <person name="Woyke T."/>
        </authorList>
    </citation>
    <scope>NUCLEOTIDE SEQUENCE [LARGE SCALE GENOMIC DNA]</scope>
    <source>
        <strain evidence="1 2">DSM 26524</strain>
    </source>
</reference>
<gene>
    <name evidence="1" type="ORF">C7383_104207</name>
</gene>
<keyword evidence="2" id="KW-1185">Reference proteome</keyword>
<name>A0AB73T5R6_9FIRM</name>
<dbReference type="EMBL" id="QGGY01000004">
    <property type="protein sequence ID" value="PWJ76761.1"/>
    <property type="molecule type" value="Genomic_DNA"/>
</dbReference>
<sequence length="75" mass="8647">MHLKENCCLENFLIRVKECQSKVTFETPEGDVLAIKSTLSQYIFVSLQFQPALLSSGIIRCEDIKDYELLKDFLC</sequence>
<evidence type="ECO:0008006" key="3">
    <source>
        <dbReference type="Google" id="ProtNLM"/>
    </source>
</evidence>
<dbReference type="Proteomes" id="UP000245412">
    <property type="component" value="Unassembled WGS sequence"/>
</dbReference>